<dbReference type="PIRSF" id="PIRSF000478">
    <property type="entry name" value="TP_PyNP"/>
    <property type="match status" value="1"/>
</dbReference>
<evidence type="ECO:0000256" key="2">
    <source>
        <dbReference type="ARBA" id="ARBA00011738"/>
    </source>
</evidence>
<reference evidence="6 7" key="1">
    <citation type="journal article" date="2015" name="MBio">
        <title>Genome-Resolved Metagenomic Analysis Reveals Roles for Candidate Phyla and Other Microbial Community Members in Biogeochemical Transformations in Oil Reservoirs.</title>
        <authorList>
            <person name="Hu P."/>
            <person name="Tom L."/>
            <person name="Singh A."/>
            <person name="Thomas B.C."/>
            <person name="Baker B.J."/>
            <person name="Piceno Y.M."/>
            <person name="Andersen G.L."/>
            <person name="Banfield J.F."/>
        </authorList>
    </citation>
    <scope>NUCLEOTIDE SEQUENCE [LARGE SCALE GENOMIC DNA]</scope>
    <source>
        <strain evidence="6">46_16</strain>
    </source>
</reference>
<sequence length="433" mass="46074">MRAIDIIVKKRDHEELSEDEIKFFVVGITSGSIPDYQISAWAMAVMLNGMSAQETTYLAWAMAHSGDILDLSFVAPIVVDKHSSGGVGDKTSLVVAPLVAACGLPVGKMSGRGLGFSGGTLDKMESIPGYRVDLTENEFIQQVKKIGIVLTGQTGDLAPADGVLYALRDVTGTVPSIPLIASSIMSKKIAAGAHAIVLDVKLGYGAFMKDLEHARELAQLMVEIGTLSGRNVRALLSDMNQPLGKAVGNAIELKEAIETLHGGGPEDFREHCFTVAAHMLLLGEKTGSLDDARKLAEETISDGKAWEKFKQLVQAQNGDVSFIEQPQKLPSATITEEIKAEQSGYLAMLNAQSIGEGAVVLGAGREKKGAPIDLGVGIYVEHKVGDKITKGDVLFTVYANDAAKLAAARVKLVESVTIQSEKCEPLPLFYGVI</sequence>
<protein>
    <submittedName>
        <fullName evidence="6">Pyrimidine-nucleoside phosphorylase</fullName>
    </submittedName>
</protein>
<organism evidence="6 7">
    <name type="scientific">Anaerolinea thermophila</name>
    <dbReference type="NCBI Taxonomy" id="167964"/>
    <lineage>
        <taxon>Bacteria</taxon>
        <taxon>Bacillati</taxon>
        <taxon>Chloroflexota</taxon>
        <taxon>Anaerolineae</taxon>
        <taxon>Anaerolineales</taxon>
        <taxon>Anaerolineaceae</taxon>
        <taxon>Anaerolinea</taxon>
    </lineage>
</organism>
<proteinExistence type="inferred from homology"/>
<dbReference type="GO" id="GO:0004645">
    <property type="term" value="F:1,4-alpha-oligoglucan phosphorylase activity"/>
    <property type="evidence" value="ECO:0007669"/>
    <property type="project" value="InterPro"/>
</dbReference>
<dbReference type="InterPro" id="IPR017459">
    <property type="entry name" value="Glycosyl_Trfase_fam3_N_dom"/>
</dbReference>
<dbReference type="Pfam" id="PF07831">
    <property type="entry name" value="PYNP_C"/>
    <property type="match status" value="1"/>
</dbReference>
<evidence type="ECO:0000259" key="5">
    <source>
        <dbReference type="SMART" id="SM00941"/>
    </source>
</evidence>
<comment type="similarity">
    <text evidence="1">Belongs to the thymidine/pyrimidine-nucleoside phosphorylase family.</text>
</comment>
<evidence type="ECO:0000313" key="7">
    <source>
        <dbReference type="Proteomes" id="UP000064249"/>
    </source>
</evidence>
<dbReference type="Pfam" id="PF02885">
    <property type="entry name" value="Glycos_trans_3N"/>
    <property type="match status" value="1"/>
</dbReference>
<evidence type="ECO:0000256" key="3">
    <source>
        <dbReference type="ARBA" id="ARBA00022676"/>
    </source>
</evidence>
<dbReference type="InterPro" id="IPR013102">
    <property type="entry name" value="PYNP_C"/>
</dbReference>
<evidence type="ECO:0000256" key="4">
    <source>
        <dbReference type="ARBA" id="ARBA00022679"/>
    </source>
</evidence>
<dbReference type="Proteomes" id="UP000064249">
    <property type="component" value="Unassembled WGS sequence"/>
</dbReference>
<dbReference type="PANTHER" id="PTHR10515:SF0">
    <property type="entry name" value="THYMIDINE PHOSPHORYLASE"/>
    <property type="match status" value="1"/>
</dbReference>
<dbReference type="NCBIfam" id="NF004490">
    <property type="entry name" value="PRK05820.1"/>
    <property type="match status" value="1"/>
</dbReference>
<dbReference type="Gene3D" id="1.20.970.10">
    <property type="entry name" value="Transferase, Pyrimidine Nucleoside Phosphorylase, Chain C"/>
    <property type="match status" value="1"/>
</dbReference>
<dbReference type="InterPro" id="IPR018090">
    <property type="entry name" value="Pyrmidine_PPas_bac/euk"/>
</dbReference>
<dbReference type="EMBL" id="LGFU01000020">
    <property type="protein sequence ID" value="KUK46566.1"/>
    <property type="molecule type" value="Genomic_DNA"/>
</dbReference>
<dbReference type="InterPro" id="IPR036320">
    <property type="entry name" value="Glycosyl_Trfase_fam3_N_dom_sf"/>
</dbReference>
<dbReference type="GO" id="GO:0006213">
    <property type="term" value="P:pyrimidine nucleoside metabolic process"/>
    <property type="evidence" value="ECO:0007669"/>
    <property type="project" value="InterPro"/>
</dbReference>
<dbReference type="Gene3D" id="3.40.1030.10">
    <property type="entry name" value="Nucleoside phosphorylase/phosphoribosyltransferase catalytic domain"/>
    <property type="match status" value="1"/>
</dbReference>
<dbReference type="PATRIC" id="fig|167964.4.peg.1231"/>
<dbReference type="SUPFAM" id="SSF47648">
    <property type="entry name" value="Nucleoside phosphorylase/phosphoribosyltransferase N-terminal domain"/>
    <property type="match status" value="1"/>
</dbReference>
<dbReference type="Pfam" id="PF00591">
    <property type="entry name" value="Glycos_transf_3"/>
    <property type="match status" value="1"/>
</dbReference>
<comment type="subunit">
    <text evidence="2">Homodimer.</text>
</comment>
<keyword evidence="4" id="KW-0808">Transferase</keyword>
<dbReference type="InterPro" id="IPR036566">
    <property type="entry name" value="PYNP-like_C_sf"/>
</dbReference>
<evidence type="ECO:0000256" key="1">
    <source>
        <dbReference type="ARBA" id="ARBA00006915"/>
    </source>
</evidence>
<dbReference type="InterPro" id="IPR035902">
    <property type="entry name" value="Nuc_phospho_transferase"/>
</dbReference>
<evidence type="ECO:0000313" key="6">
    <source>
        <dbReference type="EMBL" id="KUK46566.1"/>
    </source>
</evidence>
<dbReference type="PANTHER" id="PTHR10515">
    <property type="entry name" value="THYMIDINE PHOSPHORYLASE"/>
    <property type="match status" value="1"/>
</dbReference>
<dbReference type="FunFam" id="3.40.1030.10:FF:000003">
    <property type="entry name" value="Pyrimidine-nucleoside phosphorylase"/>
    <property type="match status" value="1"/>
</dbReference>
<dbReference type="SUPFAM" id="SSF52418">
    <property type="entry name" value="Nucleoside phosphorylase/phosphoribosyltransferase catalytic domain"/>
    <property type="match status" value="1"/>
</dbReference>
<keyword evidence="3" id="KW-0328">Glycosyltransferase</keyword>
<accession>A0A101FY75</accession>
<dbReference type="SUPFAM" id="SSF54680">
    <property type="entry name" value="Pyrimidine nucleoside phosphorylase C-terminal domain"/>
    <property type="match status" value="1"/>
</dbReference>
<comment type="caution">
    <text evidence="6">The sequence shown here is derived from an EMBL/GenBank/DDBJ whole genome shotgun (WGS) entry which is preliminary data.</text>
</comment>
<name>A0A101FY75_9CHLR</name>
<feature type="domain" description="Pyrimidine nucleoside phosphorylase C-terminal" evidence="5">
    <location>
        <begin position="345"/>
        <end position="419"/>
    </location>
</feature>
<dbReference type="GO" id="GO:0005829">
    <property type="term" value="C:cytosol"/>
    <property type="evidence" value="ECO:0007669"/>
    <property type="project" value="TreeGrafter"/>
</dbReference>
<dbReference type="AlphaFoldDB" id="A0A101FY75"/>
<dbReference type="GO" id="GO:0006206">
    <property type="term" value="P:pyrimidine nucleobase metabolic process"/>
    <property type="evidence" value="ECO:0007669"/>
    <property type="project" value="InterPro"/>
</dbReference>
<dbReference type="InterPro" id="IPR000312">
    <property type="entry name" value="Glycosyl_Trfase_fam3"/>
</dbReference>
<dbReference type="GO" id="GO:0009032">
    <property type="term" value="F:thymidine phosphorylase activity"/>
    <property type="evidence" value="ECO:0007669"/>
    <property type="project" value="TreeGrafter"/>
</dbReference>
<dbReference type="InterPro" id="IPR000053">
    <property type="entry name" value="Thymidine/pyrmidine_PPase"/>
</dbReference>
<dbReference type="NCBIfam" id="TIGR02644">
    <property type="entry name" value="Y_phosphoryl"/>
    <property type="match status" value="1"/>
</dbReference>
<dbReference type="SMART" id="SM00941">
    <property type="entry name" value="PYNP_C"/>
    <property type="match status" value="1"/>
</dbReference>
<dbReference type="Gene3D" id="3.90.1170.30">
    <property type="entry name" value="Pyrimidine nucleoside phosphorylase-like, C-terminal domain"/>
    <property type="match status" value="1"/>
</dbReference>
<gene>
    <name evidence="6" type="ORF">XD73_0570</name>
</gene>